<gene>
    <name evidence="1" type="primary">PLXNB2B</name>
</gene>
<reference evidence="1" key="1">
    <citation type="submission" date="2016-05" db="EMBL/GenBank/DDBJ databases">
        <authorList>
            <person name="Lavstsen T."/>
            <person name="Jespersen J.S."/>
        </authorList>
    </citation>
    <scope>NUCLEOTIDE SEQUENCE</scope>
    <source>
        <tissue evidence="1">Brain</tissue>
    </source>
</reference>
<evidence type="ECO:0000313" key="1">
    <source>
        <dbReference type="EMBL" id="SBR31098.1"/>
    </source>
</evidence>
<organism evidence="1">
    <name type="scientific">Nothobranchius kuhntae</name>
    <name type="common">Beira killifish</name>
    <dbReference type="NCBI Taxonomy" id="321403"/>
    <lineage>
        <taxon>Eukaryota</taxon>
        <taxon>Metazoa</taxon>
        <taxon>Chordata</taxon>
        <taxon>Craniata</taxon>
        <taxon>Vertebrata</taxon>
        <taxon>Euteleostomi</taxon>
        <taxon>Actinopterygii</taxon>
        <taxon>Neopterygii</taxon>
        <taxon>Teleostei</taxon>
        <taxon>Neoteleostei</taxon>
        <taxon>Acanthomorphata</taxon>
        <taxon>Ovalentaria</taxon>
        <taxon>Atherinomorphae</taxon>
        <taxon>Cyprinodontiformes</taxon>
        <taxon>Nothobranchiidae</taxon>
        <taxon>Nothobranchius</taxon>
    </lineage>
</organism>
<feature type="non-terminal residue" evidence="1">
    <location>
        <position position="73"/>
    </location>
</feature>
<name>A0A1A8KFN4_NOTKU</name>
<dbReference type="EMBL" id="HAEE01011048">
    <property type="protein sequence ID" value="SBR31098.1"/>
    <property type="molecule type" value="Transcribed_RNA"/>
</dbReference>
<dbReference type="AlphaFoldDB" id="A0A1A8KFN4"/>
<feature type="non-terminal residue" evidence="1">
    <location>
        <position position="1"/>
    </location>
</feature>
<reference evidence="1" key="2">
    <citation type="submission" date="2016-06" db="EMBL/GenBank/DDBJ databases">
        <title>The genome of a short-lived fish provides insights into sex chromosome evolution and the genetic control of aging.</title>
        <authorList>
            <person name="Reichwald K."/>
            <person name="Felder M."/>
            <person name="Petzold A."/>
            <person name="Koch P."/>
            <person name="Groth M."/>
            <person name="Platzer M."/>
        </authorList>
    </citation>
    <scope>NUCLEOTIDE SEQUENCE</scope>
    <source>
        <tissue evidence="1">Brain</tissue>
    </source>
</reference>
<protein>
    <submittedName>
        <fullName evidence="1">Plexin b2b</fullName>
    </submittedName>
</protein>
<proteinExistence type="predicted"/>
<accession>A0A1A8KFN4</accession>
<sequence length="73" mass="8644">RRRTVLHFQRLQFFLRQVTRDQCSFLREGQGHRQEDGQHIKCHPVQLLHGEGGLQPLQVCRRKVQVCVVQQAE</sequence>